<feature type="transmembrane region" description="Helical" evidence="7">
    <location>
        <begin position="392"/>
        <end position="413"/>
    </location>
</feature>
<dbReference type="PIRSF" id="PIRSF006066">
    <property type="entry name" value="HI0050"/>
    <property type="match status" value="1"/>
</dbReference>
<proteinExistence type="inferred from homology"/>
<feature type="transmembrane region" description="Helical" evidence="7">
    <location>
        <begin position="217"/>
        <end position="234"/>
    </location>
</feature>
<dbReference type="EMBL" id="JACOFT010000007">
    <property type="protein sequence ID" value="MBC3813022.1"/>
    <property type="molecule type" value="Genomic_DNA"/>
</dbReference>
<feature type="transmembrane region" description="Helical" evidence="7">
    <location>
        <begin position="268"/>
        <end position="290"/>
    </location>
</feature>
<feature type="transmembrane region" description="Helical" evidence="7">
    <location>
        <begin position="358"/>
        <end position="380"/>
    </location>
</feature>
<keyword evidence="5 7" id="KW-1133">Transmembrane helix</keyword>
<dbReference type="InterPro" id="IPR010656">
    <property type="entry name" value="DctM"/>
</dbReference>
<feature type="domain" description="TRAP C4-dicarboxylate transport system permease DctM subunit" evidence="8">
    <location>
        <begin position="7"/>
        <end position="416"/>
    </location>
</feature>
<gene>
    <name evidence="9" type="ORF">H8K26_16390</name>
</gene>
<accession>A0ABR6XJD6</accession>
<comment type="caution">
    <text evidence="9">The sequence shown here is derived from an EMBL/GenBank/DDBJ whole genome shotgun (WGS) entry which is preliminary data.</text>
</comment>
<feature type="transmembrane region" description="Helical" evidence="7">
    <location>
        <begin position="94"/>
        <end position="123"/>
    </location>
</feature>
<feature type="transmembrane region" description="Helical" evidence="7">
    <location>
        <begin position="6"/>
        <end position="33"/>
    </location>
</feature>
<evidence type="ECO:0000313" key="9">
    <source>
        <dbReference type="EMBL" id="MBC3813022.1"/>
    </source>
</evidence>
<evidence type="ECO:0000256" key="2">
    <source>
        <dbReference type="ARBA" id="ARBA00022475"/>
    </source>
</evidence>
<name>A0ABR6XJD6_9BURK</name>
<dbReference type="NCBIfam" id="TIGR00786">
    <property type="entry name" value="dctM"/>
    <property type="match status" value="1"/>
</dbReference>
<evidence type="ECO:0000256" key="5">
    <source>
        <dbReference type="ARBA" id="ARBA00022989"/>
    </source>
</evidence>
<sequence>MNATIIFVLLLLLMLTGMPISISLGLTVLTFLFTMTQVPIESVALKLFTGIEKFEIMAIPFFILAGNFLTHGGVARRMINFAAAMVGHWHGGLALAGVLACALFAAVSGSSPATVVAIGSIILPAMIKQGYPKGFGAGVITTSGALGILIPPSIVMVMYSVSTNTSVGQLFMAGVIPGLMLAFLLGLTTWFLARKHNYPRMPKASWGERFTAFRKSAWGLLLIVIVMGGIYSGMFTPTEAAAVAAVYAFVIAVFVYKDMSLKKVPKVLLDSASMSAMLLYIITNAVLFSFLMTSENIPQAMASWIMDKGFGMISFLLVVNILLLLAGNVMEPSSIVLIMAPILFPVAMKLGIDPVHFGIIMVVNMEVGMCHPPVGLNLYVASGITKMGITELTVAVLPWLMTMVAFLLLITYIPEISTWLPNLIYK</sequence>
<dbReference type="PANTHER" id="PTHR33362:SF5">
    <property type="entry name" value="C4-DICARBOXYLATE TRAP TRANSPORTER LARGE PERMEASE PROTEIN DCTM"/>
    <property type="match status" value="1"/>
</dbReference>
<feature type="transmembrane region" description="Helical" evidence="7">
    <location>
        <begin position="171"/>
        <end position="193"/>
    </location>
</feature>
<comment type="subunit">
    <text evidence="7">The complex comprises the extracytoplasmic solute receptor protein and the two transmembrane proteins.</text>
</comment>
<organism evidence="9 10">
    <name type="scientific">Undibacterium aquatile</name>
    <dbReference type="NCBI Taxonomy" id="1537398"/>
    <lineage>
        <taxon>Bacteria</taxon>
        <taxon>Pseudomonadati</taxon>
        <taxon>Pseudomonadota</taxon>
        <taxon>Betaproteobacteria</taxon>
        <taxon>Burkholderiales</taxon>
        <taxon>Oxalobacteraceae</taxon>
        <taxon>Undibacterium</taxon>
    </lineage>
</organism>
<comment type="function">
    <text evidence="7">Part of the tripartite ATP-independent periplasmic (TRAP) transport system.</text>
</comment>
<protein>
    <recommendedName>
        <fullName evidence="7">TRAP transporter large permease protein</fullName>
    </recommendedName>
</protein>
<dbReference type="PANTHER" id="PTHR33362">
    <property type="entry name" value="SIALIC ACID TRAP TRANSPORTER PERMEASE PROTEIN SIAT-RELATED"/>
    <property type="match status" value="1"/>
</dbReference>
<dbReference type="Proteomes" id="UP000637632">
    <property type="component" value="Unassembled WGS sequence"/>
</dbReference>
<comment type="subcellular location">
    <subcellularLocation>
        <location evidence="1 7">Cell inner membrane</location>
        <topology evidence="1 7">Multi-pass membrane protein</topology>
    </subcellularLocation>
</comment>
<keyword evidence="3 7" id="KW-0997">Cell inner membrane</keyword>
<feature type="transmembrane region" description="Helical" evidence="7">
    <location>
        <begin position="310"/>
        <end position="327"/>
    </location>
</feature>
<keyword evidence="6 7" id="KW-0472">Membrane</keyword>
<evidence type="ECO:0000259" key="8">
    <source>
        <dbReference type="Pfam" id="PF06808"/>
    </source>
</evidence>
<evidence type="ECO:0000256" key="6">
    <source>
        <dbReference type="ARBA" id="ARBA00023136"/>
    </source>
</evidence>
<feature type="transmembrane region" description="Helical" evidence="7">
    <location>
        <begin position="240"/>
        <end position="256"/>
    </location>
</feature>
<dbReference type="Pfam" id="PF06808">
    <property type="entry name" value="DctM"/>
    <property type="match status" value="1"/>
</dbReference>
<feature type="transmembrane region" description="Helical" evidence="7">
    <location>
        <begin position="135"/>
        <end position="159"/>
    </location>
</feature>
<keyword evidence="2" id="KW-1003">Cell membrane</keyword>
<evidence type="ECO:0000256" key="3">
    <source>
        <dbReference type="ARBA" id="ARBA00022519"/>
    </source>
</evidence>
<evidence type="ECO:0000256" key="4">
    <source>
        <dbReference type="ARBA" id="ARBA00022692"/>
    </source>
</evidence>
<reference evidence="9 10" key="1">
    <citation type="submission" date="2020-08" db="EMBL/GenBank/DDBJ databases">
        <title>Novel species isolated from subtropical streams in China.</title>
        <authorList>
            <person name="Lu H."/>
        </authorList>
    </citation>
    <scope>NUCLEOTIDE SEQUENCE [LARGE SCALE GENOMIC DNA]</scope>
    <source>
        <strain evidence="9 10">CCTCC AB 2015119</strain>
    </source>
</reference>
<dbReference type="RefSeq" id="WP_190480949.1">
    <property type="nucleotide sequence ID" value="NZ_JACOFT010000007.1"/>
</dbReference>
<keyword evidence="10" id="KW-1185">Reference proteome</keyword>
<dbReference type="InterPro" id="IPR004681">
    <property type="entry name" value="TRAP_DctM"/>
</dbReference>
<feature type="transmembrane region" description="Helical" evidence="7">
    <location>
        <begin position="334"/>
        <end position="352"/>
    </location>
</feature>
<keyword evidence="4 7" id="KW-0812">Transmembrane</keyword>
<evidence type="ECO:0000256" key="1">
    <source>
        <dbReference type="ARBA" id="ARBA00004429"/>
    </source>
</evidence>
<feature type="transmembrane region" description="Helical" evidence="7">
    <location>
        <begin position="54"/>
        <end position="74"/>
    </location>
</feature>
<evidence type="ECO:0000256" key="7">
    <source>
        <dbReference type="RuleBase" id="RU369079"/>
    </source>
</evidence>
<comment type="similarity">
    <text evidence="7">Belongs to the TRAP transporter large permease family.</text>
</comment>
<keyword evidence="7" id="KW-0813">Transport</keyword>
<evidence type="ECO:0000313" key="10">
    <source>
        <dbReference type="Proteomes" id="UP000637632"/>
    </source>
</evidence>